<feature type="compositionally biased region" description="Low complexity" evidence="10">
    <location>
        <begin position="499"/>
        <end position="516"/>
    </location>
</feature>
<keyword evidence="6" id="KW-0030">Aminoacyl-tRNA synthetase</keyword>
<evidence type="ECO:0000256" key="2">
    <source>
        <dbReference type="ARBA" id="ARBA00022598"/>
    </source>
</evidence>
<feature type="region of interest" description="Disordered" evidence="10">
    <location>
        <begin position="617"/>
        <end position="639"/>
    </location>
</feature>
<keyword evidence="12" id="KW-1185">Reference proteome</keyword>
<dbReference type="Gene3D" id="3.40.50.620">
    <property type="entry name" value="HUPs"/>
    <property type="match status" value="1"/>
</dbReference>
<dbReference type="PANTHER" id="PTHR11766">
    <property type="entry name" value="TYROSYL-TRNA SYNTHETASE"/>
    <property type="match status" value="1"/>
</dbReference>
<dbReference type="InterPro" id="IPR036986">
    <property type="entry name" value="S4_RNA-bd_sf"/>
</dbReference>
<dbReference type="Gene3D" id="1.10.240.10">
    <property type="entry name" value="Tyrosyl-Transfer RNA Synthetase"/>
    <property type="match status" value="1"/>
</dbReference>
<dbReference type="PANTHER" id="PTHR11766:SF0">
    <property type="entry name" value="TYROSINE--TRNA LIGASE, MITOCHONDRIAL"/>
    <property type="match status" value="1"/>
</dbReference>
<dbReference type="Gene3D" id="3.10.290.10">
    <property type="entry name" value="RNA-binding S4 domain"/>
    <property type="match status" value="1"/>
</dbReference>
<dbReference type="Proteomes" id="UP000515125">
    <property type="component" value="Unplaced"/>
</dbReference>
<keyword evidence="3" id="KW-0547">Nucleotide-binding</keyword>
<evidence type="ECO:0000259" key="11">
    <source>
        <dbReference type="Pfam" id="PF01479"/>
    </source>
</evidence>
<dbReference type="GO" id="GO:0005829">
    <property type="term" value="C:cytosol"/>
    <property type="evidence" value="ECO:0007669"/>
    <property type="project" value="TreeGrafter"/>
</dbReference>
<dbReference type="GO" id="GO:0003723">
    <property type="term" value="F:RNA binding"/>
    <property type="evidence" value="ECO:0007669"/>
    <property type="project" value="UniProtKB-KW"/>
</dbReference>
<evidence type="ECO:0000313" key="13">
    <source>
        <dbReference type="RefSeq" id="XP_026192487.1"/>
    </source>
</evidence>
<name>A0A6P6RYR0_9EIME</name>
<dbReference type="Pfam" id="PF01479">
    <property type="entry name" value="S4"/>
    <property type="match status" value="1"/>
</dbReference>
<comment type="catalytic activity">
    <reaction evidence="8">
        <text>tRNA(Tyr) + L-tyrosine + ATP = L-tyrosyl-tRNA(Tyr) + AMP + diphosphate + H(+)</text>
        <dbReference type="Rhea" id="RHEA:10220"/>
        <dbReference type="Rhea" id="RHEA-COMP:9706"/>
        <dbReference type="Rhea" id="RHEA-COMP:9707"/>
        <dbReference type="ChEBI" id="CHEBI:15378"/>
        <dbReference type="ChEBI" id="CHEBI:30616"/>
        <dbReference type="ChEBI" id="CHEBI:33019"/>
        <dbReference type="ChEBI" id="CHEBI:58315"/>
        <dbReference type="ChEBI" id="CHEBI:78442"/>
        <dbReference type="ChEBI" id="CHEBI:78536"/>
        <dbReference type="ChEBI" id="CHEBI:456215"/>
        <dbReference type="EC" id="6.1.1.1"/>
    </reaction>
</comment>
<dbReference type="GO" id="GO:0004831">
    <property type="term" value="F:tyrosine-tRNA ligase activity"/>
    <property type="evidence" value="ECO:0007669"/>
    <property type="project" value="UniProtKB-EC"/>
</dbReference>
<sequence length="639" mass="67432">MSAAAPRMQPTAAADATASVAAAVAAQKNWPSAARTTRAFLLSGSKATKATALPSPTPLPPDAATDADLAAAGRLWEPANATLRDLLQRRLLANVSDMKALEALLATPPPPDSGGSANAACAGVSAKRALSEQPPPLSEAVPHVHVRQFPLYTPHDGSGGSNEAEGTAPAVSFYMGIDMTGPSLHAGQKQQAPLPTPLVVQNDTWLDSIPLGAFLACAARRLPLADILPRSMAKGAERHFKPEPATAAPARAPSGSCGEAPLAPGDFTAPVEVAAADVRKQKQHQQEEAQQQQQGQGQQQQQLLGVGTAAATAADIGYALLQALDFVLLARCLRCYCQIGGRDQWKNISTGLHVARRLLQEQPQYRHSAQQLVGVTTELMEGPGGIKMGKNAAPAGAPLWLCPSRCSPVDFWQNCRNTGDQDIQRMLLWFSDRPAQEILMDTRDESPANINRLKVAFADELTLLVHGEEGLQRAHAAASLLSRHRGSSITGKEARTGDSSGSNQNSSSNTTTPTANDGASSLPVELLPTHFISSADFAEEQGPALPRVMRAVSLAASALEASRLMRGGAVRLNGEKVTDPNRRLMLFDFKQQKPPEGQAPALAVLTVAKNRVAALAVKESESRGPSPHIWGASEGRNTH</sequence>
<evidence type="ECO:0000256" key="7">
    <source>
        <dbReference type="ARBA" id="ARBA00033323"/>
    </source>
</evidence>
<dbReference type="InterPro" id="IPR002305">
    <property type="entry name" value="aa-tRNA-synth_Ic"/>
</dbReference>
<dbReference type="CDD" id="cd00165">
    <property type="entry name" value="S4"/>
    <property type="match status" value="1"/>
</dbReference>
<keyword evidence="4" id="KW-0067">ATP-binding</keyword>
<feature type="compositionally biased region" description="Low complexity" evidence="10">
    <location>
        <begin position="243"/>
        <end position="253"/>
    </location>
</feature>
<dbReference type="GeneID" id="34617565"/>
<keyword evidence="2" id="KW-0436">Ligase</keyword>
<keyword evidence="9" id="KW-0694">RNA-binding</keyword>
<dbReference type="GO" id="GO:0006437">
    <property type="term" value="P:tyrosyl-tRNA aminoacylation"/>
    <property type="evidence" value="ECO:0007669"/>
    <property type="project" value="InterPro"/>
</dbReference>
<evidence type="ECO:0000313" key="12">
    <source>
        <dbReference type="Proteomes" id="UP000515125"/>
    </source>
</evidence>
<evidence type="ECO:0000256" key="4">
    <source>
        <dbReference type="ARBA" id="ARBA00022840"/>
    </source>
</evidence>
<dbReference type="InterPro" id="IPR002307">
    <property type="entry name" value="Tyr-tRNA-ligase"/>
</dbReference>
<proteinExistence type="predicted"/>
<evidence type="ECO:0000256" key="1">
    <source>
        <dbReference type="ARBA" id="ARBA00013160"/>
    </source>
</evidence>
<feature type="region of interest" description="Disordered" evidence="10">
    <location>
        <begin position="482"/>
        <end position="521"/>
    </location>
</feature>
<evidence type="ECO:0000256" key="10">
    <source>
        <dbReference type="SAM" id="MobiDB-lite"/>
    </source>
</evidence>
<evidence type="ECO:0000256" key="5">
    <source>
        <dbReference type="ARBA" id="ARBA00022917"/>
    </source>
</evidence>
<organism evidence="12 13">
    <name type="scientific">Cyclospora cayetanensis</name>
    <dbReference type="NCBI Taxonomy" id="88456"/>
    <lineage>
        <taxon>Eukaryota</taxon>
        <taxon>Sar</taxon>
        <taxon>Alveolata</taxon>
        <taxon>Apicomplexa</taxon>
        <taxon>Conoidasida</taxon>
        <taxon>Coccidia</taxon>
        <taxon>Eucoccidiorida</taxon>
        <taxon>Eimeriorina</taxon>
        <taxon>Eimeriidae</taxon>
        <taxon>Cyclospora</taxon>
    </lineage>
</organism>
<dbReference type="PROSITE" id="PS50889">
    <property type="entry name" value="S4"/>
    <property type="match status" value="1"/>
</dbReference>
<gene>
    <name evidence="13" type="primary">LOC34617565</name>
</gene>
<evidence type="ECO:0000256" key="3">
    <source>
        <dbReference type="ARBA" id="ARBA00022741"/>
    </source>
</evidence>
<accession>A0A6P6RYR0</accession>
<dbReference type="OrthoDB" id="337870at2759"/>
<reference evidence="13" key="1">
    <citation type="submission" date="2025-08" db="UniProtKB">
        <authorList>
            <consortium name="RefSeq"/>
        </authorList>
    </citation>
    <scope>IDENTIFICATION</scope>
</reference>
<dbReference type="InterPro" id="IPR014729">
    <property type="entry name" value="Rossmann-like_a/b/a_fold"/>
</dbReference>
<dbReference type="AlphaFoldDB" id="A0A6P6RYR0"/>
<dbReference type="InterPro" id="IPR002942">
    <property type="entry name" value="S4_RNA-bd"/>
</dbReference>
<dbReference type="RefSeq" id="XP_026192487.1">
    <property type="nucleotide sequence ID" value="XM_026336702.1"/>
</dbReference>
<protein>
    <recommendedName>
        <fullName evidence="1">tyrosine--tRNA ligase</fullName>
        <ecNumber evidence="1">6.1.1.1</ecNumber>
    </recommendedName>
    <alternativeName>
        <fullName evidence="7">Tyrosyl-tRNA synthetase</fullName>
    </alternativeName>
</protein>
<dbReference type="InterPro" id="IPR024088">
    <property type="entry name" value="Tyr-tRNA-ligase_bac-type"/>
</dbReference>
<dbReference type="PRINTS" id="PR01040">
    <property type="entry name" value="TRNASYNTHTYR"/>
</dbReference>
<dbReference type="SUPFAM" id="SSF52374">
    <property type="entry name" value="Nucleotidylyl transferase"/>
    <property type="match status" value="1"/>
</dbReference>
<evidence type="ECO:0000256" key="9">
    <source>
        <dbReference type="PROSITE-ProRule" id="PRU00182"/>
    </source>
</evidence>
<evidence type="ECO:0000256" key="8">
    <source>
        <dbReference type="ARBA" id="ARBA00048248"/>
    </source>
</evidence>
<keyword evidence="5" id="KW-0648">Protein biosynthesis</keyword>
<feature type="region of interest" description="Disordered" evidence="10">
    <location>
        <begin position="238"/>
        <end position="263"/>
    </location>
</feature>
<dbReference type="SUPFAM" id="SSF55174">
    <property type="entry name" value="Alpha-L RNA-binding motif"/>
    <property type="match status" value="1"/>
</dbReference>
<feature type="domain" description="RNA-binding S4" evidence="11">
    <location>
        <begin position="547"/>
        <end position="584"/>
    </location>
</feature>
<dbReference type="EC" id="6.1.1.1" evidence="1"/>
<dbReference type="GO" id="GO:0005524">
    <property type="term" value="F:ATP binding"/>
    <property type="evidence" value="ECO:0007669"/>
    <property type="project" value="UniProtKB-KW"/>
</dbReference>
<evidence type="ECO:0000256" key="6">
    <source>
        <dbReference type="ARBA" id="ARBA00023146"/>
    </source>
</evidence>
<dbReference type="Pfam" id="PF00579">
    <property type="entry name" value="tRNA-synt_1b"/>
    <property type="match status" value="1"/>
</dbReference>